<proteinExistence type="inferred from homology"/>
<evidence type="ECO:0000256" key="5">
    <source>
        <dbReference type="ARBA" id="ARBA00022989"/>
    </source>
</evidence>
<evidence type="ECO:0000256" key="7">
    <source>
        <dbReference type="SAM" id="Phobius"/>
    </source>
</evidence>
<organism evidence="10 11">
    <name type="scientific">Virgibacillus salarius</name>
    <dbReference type="NCBI Taxonomy" id="447199"/>
    <lineage>
        <taxon>Bacteria</taxon>
        <taxon>Bacillati</taxon>
        <taxon>Bacillota</taxon>
        <taxon>Bacilli</taxon>
        <taxon>Bacillales</taxon>
        <taxon>Bacillaceae</taxon>
        <taxon>Virgibacillus</taxon>
    </lineage>
</organism>
<keyword evidence="11" id="KW-1185">Reference proteome</keyword>
<dbReference type="InterPro" id="IPR048454">
    <property type="entry name" value="YetF_N"/>
</dbReference>
<dbReference type="Pfam" id="PF20730">
    <property type="entry name" value="YetF_N"/>
    <property type="match status" value="1"/>
</dbReference>
<reference evidence="10" key="1">
    <citation type="submission" date="2021-04" db="EMBL/GenBank/DDBJ databases">
        <title>Isolation and polyphasic classification of algal microorganism.</title>
        <authorList>
            <person name="Wang S."/>
        </authorList>
    </citation>
    <scope>NUCLEOTIDE SEQUENCE</scope>
    <source>
        <strain evidence="10">720a</strain>
    </source>
</reference>
<dbReference type="RefSeq" id="WP_026682887.1">
    <property type="nucleotide sequence ID" value="NZ_BAAACY010000060.1"/>
</dbReference>
<dbReference type="Proteomes" id="UP000675284">
    <property type="component" value="Unassembled WGS sequence"/>
</dbReference>
<evidence type="ECO:0000313" key="11">
    <source>
        <dbReference type="Proteomes" id="UP000675284"/>
    </source>
</evidence>
<evidence type="ECO:0000256" key="3">
    <source>
        <dbReference type="ARBA" id="ARBA00022475"/>
    </source>
</evidence>
<name>A0A941IDE8_9BACI</name>
<keyword evidence="4 7" id="KW-0812">Transmembrane</keyword>
<dbReference type="InterPro" id="IPR023090">
    <property type="entry name" value="UPF0702_alpha/beta_dom_sf"/>
</dbReference>
<sequence length="228" mass="25448">MSTIELVLRLAVSFTILLALTRIMGRKEISKLTFFNFVSAISIGTLAASFAVDPTLSLFHGILSLLCWSAFTIFLGFLDIKSQRVRYVIEGEPIILIRKGEIVEDELRKSRLDIDDLNLLLRKKNVFAVSDVEYAIFETDGSLSVMKKEAKQSLTKKDMNIPPATNSIPPTSTTVIADGKINTNNLIALNLNKHWLEKQLQLRGVPSISDVFYAEIQQNGALYIASKK</sequence>
<dbReference type="GO" id="GO:0005886">
    <property type="term" value="C:plasma membrane"/>
    <property type="evidence" value="ECO:0007669"/>
    <property type="project" value="UniProtKB-SubCell"/>
</dbReference>
<keyword evidence="6 7" id="KW-0472">Membrane</keyword>
<comment type="caution">
    <text evidence="10">The sequence shown here is derived from an EMBL/GenBank/DDBJ whole genome shotgun (WGS) entry which is preliminary data.</text>
</comment>
<feature type="transmembrane region" description="Helical" evidence="7">
    <location>
        <begin position="58"/>
        <end position="78"/>
    </location>
</feature>
<accession>A0A941IDE8</accession>
<evidence type="ECO:0000259" key="8">
    <source>
        <dbReference type="Pfam" id="PF04239"/>
    </source>
</evidence>
<keyword evidence="5 7" id="KW-1133">Transmembrane helix</keyword>
<dbReference type="AlphaFoldDB" id="A0A941IDE8"/>
<dbReference type="Gene3D" id="3.30.240.20">
    <property type="entry name" value="bsu07140 like domains"/>
    <property type="match status" value="2"/>
</dbReference>
<evidence type="ECO:0000256" key="2">
    <source>
        <dbReference type="ARBA" id="ARBA00006448"/>
    </source>
</evidence>
<gene>
    <name evidence="10" type="ORF">KCX74_20265</name>
</gene>
<feature type="transmembrane region" description="Helical" evidence="7">
    <location>
        <begin position="32"/>
        <end position="52"/>
    </location>
</feature>
<comment type="similarity">
    <text evidence="2">Belongs to the UPF0702 family.</text>
</comment>
<dbReference type="Pfam" id="PF04239">
    <property type="entry name" value="DUF421"/>
    <property type="match status" value="1"/>
</dbReference>
<evidence type="ECO:0000256" key="6">
    <source>
        <dbReference type="ARBA" id="ARBA00023136"/>
    </source>
</evidence>
<dbReference type="InterPro" id="IPR007353">
    <property type="entry name" value="DUF421"/>
</dbReference>
<protein>
    <submittedName>
        <fullName evidence="10">DUF421 domain-containing protein</fullName>
    </submittedName>
</protein>
<evidence type="ECO:0000256" key="1">
    <source>
        <dbReference type="ARBA" id="ARBA00004651"/>
    </source>
</evidence>
<feature type="domain" description="YetF C-terminal" evidence="8">
    <location>
        <begin position="81"/>
        <end position="216"/>
    </location>
</feature>
<feature type="transmembrane region" description="Helical" evidence="7">
    <location>
        <begin position="6"/>
        <end position="25"/>
    </location>
</feature>
<keyword evidence="3" id="KW-1003">Cell membrane</keyword>
<dbReference type="PANTHER" id="PTHR34582:SF7">
    <property type="entry name" value="UPF0702 TRANSMEMBRANE PROTEIN YDFS"/>
    <property type="match status" value="1"/>
</dbReference>
<comment type="subcellular location">
    <subcellularLocation>
        <location evidence="1">Cell membrane</location>
        <topology evidence="1">Multi-pass membrane protein</topology>
    </subcellularLocation>
</comment>
<feature type="domain" description="YetF-like N-terminal transmembrane" evidence="9">
    <location>
        <begin position="4"/>
        <end position="77"/>
    </location>
</feature>
<evidence type="ECO:0000256" key="4">
    <source>
        <dbReference type="ARBA" id="ARBA00022692"/>
    </source>
</evidence>
<evidence type="ECO:0000259" key="9">
    <source>
        <dbReference type="Pfam" id="PF20730"/>
    </source>
</evidence>
<evidence type="ECO:0000313" key="10">
    <source>
        <dbReference type="EMBL" id="MBR7798332.1"/>
    </source>
</evidence>
<dbReference type="EMBL" id="JAGSOT010000118">
    <property type="protein sequence ID" value="MBR7798332.1"/>
    <property type="molecule type" value="Genomic_DNA"/>
</dbReference>
<dbReference type="PANTHER" id="PTHR34582">
    <property type="entry name" value="UPF0702 TRANSMEMBRANE PROTEIN YCAP"/>
    <property type="match status" value="1"/>
</dbReference>